<evidence type="ECO:0000313" key="1">
    <source>
        <dbReference type="EMBL" id="KAG6942050.1"/>
    </source>
</evidence>
<dbReference type="EMBL" id="JAENGZ010003169">
    <property type="protein sequence ID" value="KAG6942050.1"/>
    <property type="molecule type" value="Genomic_DNA"/>
</dbReference>
<protein>
    <submittedName>
        <fullName evidence="1">Uncharacterized protein</fullName>
    </submittedName>
</protein>
<organism evidence="1 2">
    <name type="scientific">Phytophthora cactorum</name>
    <dbReference type="NCBI Taxonomy" id="29920"/>
    <lineage>
        <taxon>Eukaryota</taxon>
        <taxon>Sar</taxon>
        <taxon>Stramenopiles</taxon>
        <taxon>Oomycota</taxon>
        <taxon>Peronosporomycetes</taxon>
        <taxon>Peronosporales</taxon>
        <taxon>Peronosporaceae</taxon>
        <taxon>Phytophthora</taxon>
    </lineage>
</organism>
<evidence type="ECO:0000313" key="2">
    <source>
        <dbReference type="Proteomes" id="UP000688947"/>
    </source>
</evidence>
<reference evidence="1" key="1">
    <citation type="submission" date="2021-01" db="EMBL/GenBank/DDBJ databases">
        <title>Phytophthora aleatoria, a newly-described species from Pinus radiata is distinct from Phytophthora cactorum isolates based on comparative genomics.</title>
        <authorList>
            <person name="Mcdougal R."/>
            <person name="Panda P."/>
            <person name="Williams N."/>
            <person name="Studholme D.J."/>
        </authorList>
    </citation>
    <scope>NUCLEOTIDE SEQUENCE</scope>
    <source>
        <strain evidence="1">NZFS 3830</strain>
    </source>
</reference>
<dbReference type="AlphaFoldDB" id="A0A8T1TLM1"/>
<gene>
    <name evidence="1" type="ORF">JG687_00019283</name>
</gene>
<accession>A0A8T1TLM1</accession>
<dbReference type="Proteomes" id="UP000688947">
    <property type="component" value="Unassembled WGS sequence"/>
</dbReference>
<proteinExistence type="predicted"/>
<sequence length="70" mass="7708">MQRTGSRHLPCSNATSILGMLPIVCAVEERVPRGNDHRRITSAVEKLKELDSVRQAASREMLHGGRSPSL</sequence>
<name>A0A8T1TLM1_9STRA</name>
<comment type="caution">
    <text evidence="1">The sequence shown here is derived from an EMBL/GenBank/DDBJ whole genome shotgun (WGS) entry which is preliminary data.</text>
</comment>